<reference evidence="1" key="2">
    <citation type="submission" date="2025-08" db="UniProtKB">
        <authorList>
            <consortium name="Ensembl"/>
        </authorList>
    </citation>
    <scope>IDENTIFICATION</scope>
</reference>
<protein>
    <submittedName>
        <fullName evidence="1">Uncharacterized protein</fullName>
    </submittedName>
</protein>
<evidence type="ECO:0000313" key="1">
    <source>
        <dbReference type="Ensembl" id="ENSCJPP00005026497.1"/>
    </source>
</evidence>
<dbReference type="AlphaFoldDB" id="A0A8C2UBP1"/>
<name>A0A8C2UBP1_COTJA</name>
<organism evidence="1 2">
    <name type="scientific">Coturnix japonica</name>
    <name type="common">Japanese quail</name>
    <name type="synonym">Coturnix coturnix japonica</name>
    <dbReference type="NCBI Taxonomy" id="93934"/>
    <lineage>
        <taxon>Eukaryota</taxon>
        <taxon>Metazoa</taxon>
        <taxon>Chordata</taxon>
        <taxon>Craniata</taxon>
        <taxon>Vertebrata</taxon>
        <taxon>Euteleostomi</taxon>
        <taxon>Archelosauria</taxon>
        <taxon>Archosauria</taxon>
        <taxon>Dinosauria</taxon>
        <taxon>Saurischia</taxon>
        <taxon>Theropoda</taxon>
        <taxon>Coelurosauria</taxon>
        <taxon>Aves</taxon>
        <taxon>Neognathae</taxon>
        <taxon>Galloanserae</taxon>
        <taxon>Galliformes</taxon>
        <taxon>Phasianidae</taxon>
        <taxon>Perdicinae</taxon>
        <taxon>Coturnix</taxon>
    </lineage>
</organism>
<proteinExistence type="predicted"/>
<keyword evidence="2" id="KW-1185">Reference proteome</keyword>
<accession>A0A8C2UBP1</accession>
<dbReference type="Ensembl" id="ENSCJPT00005035864.1">
    <property type="protein sequence ID" value="ENSCJPP00005026497.1"/>
    <property type="gene ID" value="ENSCJPG00005020593.1"/>
</dbReference>
<reference evidence="1" key="3">
    <citation type="submission" date="2025-09" db="UniProtKB">
        <authorList>
            <consortium name="Ensembl"/>
        </authorList>
    </citation>
    <scope>IDENTIFICATION</scope>
</reference>
<reference evidence="1" key="1">
    <citation type="submission" date="2015-11" db="EMBL/GenBank/DDBJ databases">
        <authorList>
            <consortium name="International Coturnix japonica Genome Analysis Consortium"/>
            <person name="Warren W."/>
            <person name="Burt D.W."/>
            <person name="Antin P.B."/>
            <person name="Lanford R."/>
            <person name="Gros J."/>
            <person name="Wilson R.K."/>
        </authorList>
    </citation>
    <scope>NUCLEOTIDE SEQUENCE [LARGE SCALE GENOMIC DNA]</scope>
</reference>
<evidence type="ECO:0000313" key="2">
    <source>
        <dbReference type="Proteomes" id="UP000694412"/>
    </source>
</evidence>
<sequence length="67" mass="7544">MTSGRAGTLMGNRSSHTWIHLCFRAPKPRSRDVCLGRYNISIYKYNSLMPPLSNGGDFNWLTAPIKS</sequence>
<dbReference type="Proteomes" id="UP000694412">
    <property type="component" value="Chromosome 10"/>
</dbReference>